<accession>A0AAJ5WVY8</accession>
<evidence type="ECO:0000313" key="3">
    <source>
        <dbReference type="Proteomes" id="UP001220610"/>
    </source>
</evidence>
<dbReference type="Gene3D" id="3.90.550.10">
    <property type="entry name" value="Spore Coat Polysaccharide Biosynthesis Protein SpsA, Chain A"/>
    <property type="match status" value="1"/>
</dbReference>
<organism evidence="2 3">
    <name type="scientific">Candidatus Pseudobacter hemicellulosilyticus</name>
    <dbReference type="NCBI Taxonomy" id="3121375"/>
    <lineage>
        <taxon>Bacteria</taxon>
        <taxon>Pseudomonadati</taxon>
        <taxon>Bacteroidota</taxon>
        <taxon>Chitinophagia</taxon>
        <taxon>Chitinophagales</taxon>
        <taxon>Chitinophagaceae</taxon>
        <taxon>Pseudobacter</taxon>
    </lineage>
</organism>
<evidence type="ECO:0000313" key="2">
    <source>
        <dbReference type="EMBL" id="WEK37583.1"/>
    </source>
</evidence>
<evidence type="ECO:0000259" key="1">
    <source>
        <dbReference type="Pfam" id="PF00535"/>
    </source>
</evidence>
<reference evidence="2" key="1">
    <citation type="submission" date="2023-03" db="EMBL/GenBank/DDBJ databases">
        <title>Andean soil-derived lignocellulolytic bacterial consortium as a source of novel taxa and putative plastic-active enzymes.</title>
        <authorList>
            <person name="Diaz-Garcia L."/>
            <person name="Chuvochina M."/>
            <person name="Feuerriegel G."/>
            <person name="Bunk B."/>
            <person name="Sproer C."/>
            <person name="Streit W.R."/>
            <person name="Rodriguez L.M."/>
            <person name="Overmann J."/>
            <person name="Jimenez D.J."/>
        </authorList>
    </citation>
    <scope>NUCLEOTIDE SEQUENCE</scope>
    <source>
        <strain evidence="2">MAG 7</strain>
    </source>
</reference>
<dbReference type="Pfam" id="PF00535">
    <property type="entry name" value="Glycos_transf_2"/>
    <property type="match status" value="1"/>
</dbReference>
<dbReference type="InterPro" id="IPR001173">
    <property type="entry name" value="Glyco_trans_2-like"/>
</dbReference>
<dbReference type="SUPFAM" id="SSF53448">
    <property type="entry name" value="Nucleotide-diphospho-sugar transferases"/>
    <property type="match status" value="1"/>
</dbReference>
<feature type="domain" description="Glycosyltransferase 2-like" evidence="1">
    <location>
        <begin position="29"/>
        <end position="106"/>
    </location>
</feature>
<dbReference type="InterPro" id="IPR029044">
    <property type="entry name" value="Nucleotide-diphossugar_trans"/>
</dbReference>
<sequence length="287" mass="31652">MKPKIAGCVVLYHPDPGVAGNIRTYMDGLDLLLLIDNSPQPRQELAAELSGTGPQLVYHFMDGNKGIAAALNKAAELAAAAGCQWLLTMDQDSHFQPGDADRLISSIGPVQEAFGKIGIITPFQQVHARFAQEQAGPFTLLRSAMTSGNLLQLSAWLSTGPFAEKLFIDYVDHEYCLRLRANGFAIIQVNEVQLVHALGHFAVRRFLGKTIGVSNHPPLRRYYITRNGLYTAVKYGLFDGRTSWFIGKGMITDLFRVVFFEQQKGKKIMAMIRGAWDALRGHFGKAG</sequence>
<keyword evidence="2" id="KW-0808">Transferase</keyword>
<dbReference type="EMBL" id="CP119311">
    <property type="protein sequence ID" value="WEK37583.1"/>
    <property type="molecule type" value="Genomic_DNA"/>
</dbReference>
<proteinExistence type="predicted"/>
<dbReference type="EC" id="2.4.-.-" evidence="2"/>
<gene>
    <name evidence="2" type="ORF">P0Y53_08715</name>
</gene>
<dbReference type="GO" id="GO:0016757">
    <property type="term" value="F:glycosyltransferase activity"/>
    <property type="evidence" value="ECO:0007669"/>
    <property type="project" value="UniProtKB-KW"/>
</dbReference>
<name>A0AAJ5WVY8_9BACT</name>
<dbReference type="AlphaFoldDB" id="A0AAJ5WVY8"/>
<protein>
    <submittedName>
        <fullName evidence="2">Glycosyltransferase</fullName>
        <ecNumber evidence="2">2.4.-.-</ecNumber>
    </submittedName>
</protein>
<dbReference type="Proteomes" id="UP001220610">
    <property type="component" value="Chromosome"/>
</dbReference>
<keyword evidence="2" id="KW-0328">Glycosyltransferase</keyword>